<comment type="function">
    <text evidence="1">Transcriptional activator that specifically binds 5'-GATA-3' or 5'-GAT-3' motifs within gene promoters.</text>
</comment>
<evidence type="ECO:0000256" key="9">
    <source>
        <dbReference type="ARBA" id="ARBA00023159"/>
    </source>
</evidence>
<organism evidence="16 17">
    <name type="scientific">Spirodela intermedia</name>
    <name type="common">Intermediate duckweed</name>
    <dbReference type="NCBI Taxonomy" id="51605"/>
    <lineage>
        <taxon>Eukaryota</taxon>
        <taxon>Viridiplantae</taxon>
        <taxon>Streptophyta</taxon>
        <taxon>Embryophyta</taxon>
        <taxon>Tracheophyta</taxon>
        <taxon>Spermatophyta</taxon>
        <taxon>Magnoliopsida</taxon>
        <taxon>Liliopsida</taxon>
        <taxon>Araceae</taxon>
        <taxon>Lemnoideae</taxon>
        <taxon>Spirodela</taxon>
    </lineage>
</organism>
<dbReference type="Pfam" id="PF00320">
    <property type="entry name" value="GATA"/>
    <property type="match status" value="1"/>
</dbReference>
<gene>
    <name evidence="16" type="ORF">SI8410_01000053</name>
</gene>
<dbReference type="Pfam" id="PF06200">
    <property type="entry name" value="tify"/>
    <property type="match status" value="1"/>
</dbReference>
<protein>
    <submittedName>
        <fullName evidence="16">Uncharacterized protein</fullName>
    </submittedName>
</protein>
<dbReference type="OrthoDB" id="2162994at2759"/>
<proteinExistence type="inferred from homology"/>
<evidence type="ECO:0000256" key="6">
    <source>
        <dbReference type="ARBA" id="ARBA00022833"/>
    </source>
</evidence>
<dbReference type="InterPro" id="IPR010399">
    <property type="entry name" value="Tify_dom"/>
</dbReference>
<evidence type="ECO:0000256" key="5">
    <source>
        <dbReference type="ARBA" id="ARBA00022771"/>
    </source>
</evidence>
<keyword evidence="9" id="KW-0010">Activator</keyword>
<comment type="similarity">
    <text evidence="3">Belongs to the type IV zinc-finger family. Class C subfamily.</text>
</comment>
<feature type="region of interest" description="Disordered" evidence="13">
    <location>
        <begin position="184"/>
        <end position="217"/>
    </location>
</feature>
<dbReference type="GO" id="GO:0043565">
    <property type="term" value="F:sequence-specific DNA binding"/>
    <property type="evidence" value="ECO:0007669"/>
    <property type="project" value="InterPro"/>
</dbReference>
<dbReference type="EMBL" id="LR746264">
    <property type="protein sequence ID" value="CAA7387652.1"/>
    <property type="molecule type" value="Genomic_DNA"/>
</dbReference>
<dbReference type="SMART" id="SM00979">
    <property type="entry name" value="TIFY"/>
    <property type="match status" value="1"/>
</dbReference>
<evidence type="ECO:0000256" key="3">
    <source>
        <dbReference type="ARBA" id="ARBA00007722"/>
    </source>
</evidence>
<name>A0A7I8JXJ5_SPIIN</name>
<dbReference type="Proteomes" id="UP000663760">
    <property type="component" value="Chromosome 1"/>
</dbReference>
<keyword evidence="8" id="KW-0238">DNA-binding</keyword>
<feature type="domain" description="CCT" evidence="14">
    <location>
        <begin position="151"/>
        <end position="193"/>
    </location>
</feature>
<dbReference type="PROSITE" id="PS00344">
    <property type="entry name" value="GATA_ZN_FINGER_1"/>
    <property type="match status" value="1"/>
</dbReference>
<evidence type="ECO:0000256" key="2">
    <source>
        <dbReference type="ARBA" id="ARBA00004123"/>
    </source>
</evidence>
<evidence type="ECO:0000256" key="12">
    <source>
        <dbReference type="PROSITE-ProRule" id="PRU00357"/>
    </source>
</evidence>
<dbReference type="GO" id="GO:0006355">
    <property type="term" value="P:regulation of DNA-templated transcription"/>
    <property type="evidence" value="ECO:0007669"/>
    <property type="project" value="InterPro"/>
</dbReference>
<keyword evidence="10" id="KW-0804">Transcription</keyword>
<dbReference type="InterPro" id="IPR010402">
    <property type="entry name" value="CCT_domain"/>
</dbReference>
<evidence type="ECO:0000313" key="16">
    <source>
        <dbReference type="EMBL" id="CAA7387652.1"/>
    </source>
</evidence>
<keyword evidence="7" id="KW-0805">Transcription regulation</keyword>
<dbReference type="GO" id="GO:0008270">
    <property type="term" value="F:zinc ion binding"/>
    <property type="evidence" value="ECO:0007669"/>
    <property type="project" value="UniProtKB-KW"/>
</dbReference>
<dbReference type="AlphaFoldDB" id="A0A7I8JXJ5"/>
<feature type="region of interest" description="Disordered" evidence="13">
    <location>
        <begin position="1"/>
        <end position="22"/>
    </location>
</feature>
<dbReference type="GO" id="GO:0005634">
    <property type="term" value="C:nucleus"/>
    <property type="evidence" value="ECO:0007669"/>
    <property type="project" value="UniProtKB-SubCell"/>
</dbReference>
<dbReference type="PANTHER" id="PTHR46125">
    <property type="entry name" value="GATA TRANSCRIPTION FACTOR 28"/>
    <property type="match status" value="1"/>
</dbReference>
<dbReference type="CDD" id="cd00202">
    <property type="entry name" value="ZnF_GATA"/>
    <property type="match status" value="1"/>
</dbReference>
<evidence type="ECO:0000259" key="15">
    <source>
        <dbReference type="PROSITE" id="PS51320"/>
    </source>
</evidence>
<evidence type="ECO:0000256" key="13">
    <source>
        <dbReference type="SAM" id="MobiDB-lite"/>
    </source>
</evidence>
<reference evidence="16" key="1">
    <citation type="submission" date="2020-02" db="EMBL/GenBank/DDBJ databases">
        <authorList>
            <person name="Scholz U."/>
            <person name="Mascher M."/>
            <person name="Fiebig A."/>
        </authorList>
    </citation>
    <scope>NUCLEOTIDE SEQUENCE</scope>
</reference>
<sequence length="305" mass="32864">MSEASHQEHPQPMYGHEAGVGGVEQRAKSIPIRIDDGDGGGVMEDAVAGGWGSGDKMDGVMVEVPQDHEHYADAVDASMPLTSQTSNQLTLLFQGEAYVFDSVTPEKVQAVMLLLGGCEVPTTGGTMALQCQPENRGLDDILRRTNIPAKRVASLIRFREKRKERCFDKKIRYNVRKEVALRMQRRKGQFAGKANPQEGTAASSSSDPAQSSNSEALRETKCQNCGISEKATPAMRRGPAGPRSLCNACGLMWANKIPVPSKSILQSPMFFSWGGESNDVGTGRDNKALIVVANDHNSMATTAGV</sequence>
<dbReference type="Gene3D" id="3.30.50.10">
    <property type="entry name" value="Erythroid Transcription Factor GATA-1, subunit A"/>
    <property type="match status" value="1"/>
</dbReference>
<evidence type="ECO:0000259" key="14">
    <source>
        <dbReference type="PROSITE" id="PS51017"/>
    </source>
</evidence>
<feature type="domain" description="Tify" evidence="15">
    <location>
        <begin position="82"/>
        <end position="117"/>
    </location>
</feature>
<accession>A0A7I8JXJ5</accession>
<evidence type="ECO:0000256" key="4">
    <source>
        <dbReference type="ARBA" id="ARBA00022723"/>
    </source>
</evidence>
<evidence type="ECO:0000256" key="8">
    <source>
        <dbReference type="ARBA" id="ARBA00023125"/>
    </source>
</evidence>
<dbReference type="SMART" id="SM00401">
    <property type="entry name" value="ZnF_GATA"/>
    <property type="match status" value="1"/>
</dbReference>
<evidence type="ECO:0000256" key="11">
    <source>
        <dbReference type="ARBA" id="ARBA00023242"/>
    </source>
</evidence>
<keyword evidence="4" id="KW-0479">Metal-binding</keyword>
<feature type="compositionally biased region" description="Low complexity" evidence="13">
    <location>
        <begin position="201"/>
        <end position="215"/>
    </location>
</feature>
<keyword evidence="5" id="KW-0863">Zinc-finger</keyword>
<evidence type="ECO:0000313" key="17">
    <source>
        <dbReference type="Proteomes" id="UP000663760"/>
    </source>
</evidence>
<keyword evidence="6" id="KW-0862">Zinc</keyword>
<dbReference type="PROSITE" id="PS51017">
    <property type="entry name" value="CCT"/>
    <property type="match status" value="1"/>
</dbReference>
<dbReference type="SUPFAM" id="SSF57716">
    <property type="entry name" value="Glucocorticoid receptor-like (DNA-binding domain)"/>
    <property type="match status" value="1"/>
</dbReference>
<dbReference type="InterPro" id="IPR045280">
    <property type="entry name" value="TIFY-like"/>
</dbReference>
<keyword evidence="17" id="KW-1185">Reference proteome</keyword>
<dbReference type="PROSITE" id="PS51320">
    <property type="entry name" value="TIFY"/>
    <property type="match status" value="1"/>
</dbReference>
<dbReference type="InterPro" id="IPR000679">
    <property type="entry name" value="Znf_GATA"/>
</dbReference>
<dbReference type="PANTHER" id="PTHR46125:SF24">
    <property type="entry name" value="GATA TRANSCRIPTION FACTOR 18"/>
    <property type="match status" value="1"/>
</dbReference>
<dbReference type="Pfam" id="PF06203">
    <property type="entry name" value="CCT"/>
    <property type="match status" value="1"/>
</dbReference>
<dbReference type="InterPro" id="IPR013088">
    <property type="entry name" value="Znf_NHR/GATA"/>
</dbReference>
<comment type="subcellular location">
    <subcellularLocation>
        <location evidence="2 12">Nucleus</location>
    </subcellularLocation>
</comment>
<evidence type="ECO:0000256" key="7">
    <source>
        <dbReference type="ARBA" id="ARBA00023015"/>
    </source>
</evidence>
<evidence type="ECO:0000256" key="1">
    <source>
        <dbReference type="ARBA" id="ARBA00002206"/>
    </source>
</evidence>
<keyword evidence="11 12" id="KW-0539">Nucleus</keyword>
<evidence type="ECO:0000256" key="10">
    <source>
        <dbReference type="ARBA" id="ARBA00023163"/>
    </source>
</evidence>